<evidence type="ECO:0000313" key="3">
    <source>
        <dbReference type="RefSeq" id="XP_029654222.1"/>
    </source>
</evidence>
<gene>
    <name evidence="4" type="primary">LOC115228939</name>
    <name evidence="3" type="synonym">LOC115227574</name>
    <name evidence="5" type="synonym">LOC115229742</name>
</gene>
<keyword evidence="2" id="KW-1185">Reference proteome</keyword>
<dbReference type="RefSeq" id="XP_029655909.1">
    <property type="nucleotide sequence ID" value="XM_029800049.1"/>
</dbReference>
<evidence type="ECO:0000256" key="1">
    <source>
        <dbReference type="SAM" id="MobiDB-lite"/>
    </source>
</evidence>
<dbReference type="KEGG" id="osn:115227574"/>
<dbReference type="AlphaFoldDB" id="A0A6P7TU17"/>
<name>A0A6P7TU17_9MOLL</name>
<dbReference type="RefSeq" id="XP_029655248.1">
    <property type="nucleotide sequence ID" value="XM_029799388.1"/>
</dbReference>
<feature type="region of interest" description="Disordered" evidence="1">
    <location>
        <begin position="139"/>
        <end position="188"/>
    </location>
</feature>
<organism evidence="2 4">
    <name type="scientific">Octopus sinensis</name>
    <name type="common">East Asian common octopus</name>
    <dbReference type="NCBI Taxonomy" id="2607531"/>
    <lineage>
        <taxon>Eukaryota</taxon>
        <taxon>Metazoa</taxon>
        <taxon>Spiralia</taxon>
        <taxon>Lophotrochozoa</taxon>
        <taxon>Mollusca</taxon>
        <taxon>Cephalopoda</taxon>
        <taxon>Coleoidea</taxon>
        <taxon>Octopodiformes</taxon>
        <taxon>Octopoda</taxon>
        <taxon>Incirrata</taxon>
        <taxon>Octopodidae</taxon>
        <taxon>Octopus</taxon>
    </lineage>
</organism>
<dbReference type="KEGG" id="osn:115229742"/>
<evidence type="ECO:0000313" key="2">
    <source>
        <dbReference type="Proteomes" id="UP000515154"/>
    </source>
</evidence>
<sequence length="188" mass="21450">MSNSSAEIRVDTTIPTELKIQYNKPDIFLYDKKENLIWIIEVGVTSIDNLKSVEVEKMHKYDILASELQLIHKAKVKIVPIVLTWDGIVSTFFRKYMDLLKIKESVQAYIQTVGLKKTMESMIVEHKFGFENMSTSGNSFDEGRKSVKRRRDSVVSADEGNNSEVGTDSGKRIPRVNLAEQTNMEKES</sequence>
<protein>
    <submittedName>
        <fullName evidence="3">Uncharacterized protein LOC115227574</fullName>
    </submittedName>
    <submittedName>
        <fullName evidence="4">Uncharacterized protein LOC115228939</fullName>
    </submittedName>
    <submittedName>
        <fullName evidence="5">Uncharacterized protein LOC115229742</fullName>
    </submittedName>
</protein>
<accession>A0A6P7TU17</accession>
<evidence type="ECO:0000313" key="5">
    <source>
        <dbReference type="RefSeq" id="XP_029655909.1"/>
    </source>
</evidence>
<reference evidence="3 4" key="1">
    <citation type="submission" date="2025-08" db="UniProtKB">
        <authorList>
            <consortium name="RefSeq"/>
        </authorList>
    </citation>
    <scope>IDENTIFICATION</scope>
</reference>
<evidence type="ECO:0000313" key="4">
    <source>
        <dbReference type="RefSeq" id="XP_029655248.1"/>
    </source>
</evidence>
<dbReference type="KEGG" id="osn:115228939"/>
<dbReference type="Proteomes" id="UP000515154">
    <property type="component" value="Unplaced"/>
</dbReference>
<proteinExistence type="predicted"/>
<dbReference type="RefSeq" id="XP_029654222.1">
    <property type="nucleotide sequence ID" value="XM_029798362.1"/>
</dbReference>